<dbReference type="GO" id="GO:0000166">
    <property type="term" value="F:nucleotide binding"/>
    <property type="evidence" value="ECO:0007669"/>
    <property type="project" value="InterPro"/>
</dbReference>
<dbReference type="RefSeq" id="WP_052733910.1">
    <property type="nucleotide sequence ID" value="NZ_BBWU01000043.1"/>
</dbReference>
<dbReference type="InterPro" id="IPR050463">
    <property type="entry name" value="Gfo/Idh/MocA_oxidrdct_glycsds"/>
</dbReference>
<feature type="domain" description="Gfo/Idh/MocA-like oxidoreductase N-terminal" evidence="2">
    <location>
        <begin position="4"/>
        <end position="121"/>
    </location>
</feature>
<dbReference type="Proteomes" id="UP000033202">
    <property type="component" value="Unassembled WGS sequence"/>
</dbReference>
<evidence type="ECO:0000313" key="4">
    <source>
        <dbReference type="EMBL" id="GAO40115.1"/>
    </source>
</evidence>
<dbReference type="GO" id="GO:0016491">
    <property type="term" value="F:oxidoreductase activity"/>
    <property type="evidence" value="ECO:0007669"/>
    <property type="project" value="UniProtKB-KW"/>
</dbReference>
<keyword evidence="1" id="KW-0560">Oxidoreductase</keyword>
<dbReference type="AlphaFoldDB" id="A0A0E9MSK5"/>
<evidence type="ECO:0000313" key="5">
    <source>
        <dbReference type="Proteomes" id="UP000033202"/>
    </source>
</evidence>
<dbReference type="PANTHER" id="PTHR43818:SF11">
    <property type="entry name" value="BCDNA.GH03377"/>
    <property type="match status" value="1"/>
</dbReference>
<dbReference type="STRING" id="1219043.SCH01S_43_00160"/>
<organism evidence="4 5">
    <name type="scientific">Sphingomonas changbaiensis NBRC 104936</name>
    <dbReference type="NCBI Taxonomy" id="1219043"/>
    <lineage>
        <taxon>Bacteria</taxon>
        <taxon>Pseudomonadati</taxon>
        <taxon>Pseudomonadota</taxon>
        <taxon>Alphaproteobacteria</taxon>
        <taxon>Sphingomonadales</taxon>
        <taxon>Sphingomonadaceae</taxon>
        <taxon>Sphingomonas</taxon>
    </lineage>
</organism>
<reference evidence="4 5" key="1">
    <citation type="submission" date="2015-04" db="EMBL/GenBank/DDBJ databases">
        <title>Whole genome shotgun sequence of Sphingomonas changbaiensis NBRC 104936.</title>
        <authorList>
            <person name="Katano-Makiyama Y."/>
            <person name="Hosoyama A."/>
            <person name="Hashimoto M."/>
            <person name="Noguchi M."/>
            <person name="Tsuchikane K."/>
            <person name="Ohji S."/>
            <person name="Yamazoe A."/>
            <person name="Ichikawa N."/>
            <person name="Kimura A."/>
            <person name="Fujita N."/>
        </authorList>
    </citation>
    <scope>NUCLEOTIDE SEQUENCE [LARGE SCALE GENOMIC DNA]</scope>
    <source>
        <strain evidence="4 5">NBRC 104936</strain>
    </source>
</reference>
<feature type="domain" description="GFO/IDH/MocA-like oxidoreductase" evidence="3">
    <location>
        <begin position="129"/>
        <end position="252"/>
    </location>
</feature>
<sequence>MQVKTAVVGLGKMGVSHLSIANAIPSLDVVAACDSSAILGQMVGKYTGIVCDTDFEKVLATPDLGAVVIATPTRLHERMIGAALDRGLHVFAEKPLTLSGEASEALAARAEAARLVAQVGFHYRFVGTFREAKRLLDAGAIGRVTHIMAEAYGPVVLKPSNKTWRSSAQEGGGCLYDYAAHPLNLMNWYFGQPTDCAGAILANPLSAEVDDAVYATMRFGSGVTGQLSVNWSDDSVRKMTTRVSIWGDKGKIYADRQELQLHCNGAPPEGYNKGWTVKYITELTEPVSFYLRGEEYSAQLEAFGAAILDGRPVENSFRSAAETDRTIEMIRAASAGERVAGAPVEPVRTRSRGRFFGLGR</sequence>
<proteinExistence type="predicted"/>
<dbReference type="InterPro" id="IPR000683">
    <property type="entry name" value="Gfo/Idh/MocA-like_OxRdtase_N"/>
</dbReference>
<dbReference type="InterPro" id="IPR036291">
    <property type="entry name" value="NAD(P)-bd_dom_sf"/>
</dbReference>
<dbReference type="Pfam" id="PF01408">
    <property type="entry name" value="GFO_IDH_MocA"/>
    <property type="match status" value="1"/>
</dbReference>
<comment type="caution">
    <text evidence="4">The sequence shown here is derived from an EMBL/GenBank/DDBJ whole genome shotgun (WGS) entry which is preliminary data.</text>
</comment>
<dbReference type="Pfam" id="PF22725">
    <property type="entry name" value="GFO_IDH_MocA_C3"/>
    <property type="match status" value="1"/>
</dbReference>
<dbReference type="PANTHER" id="PTHR43818">
    <property type="entry name" value="BCDNA.GH03377"/>
    <property type="match status" value="1"/>
</dbReference>
<dbReference type="SUPFAM" id="SSF55347">
    <property type="entry name" value="Glyceraldehyde-3-phosphate dehydrogenase-like, C-terminal domain"/>
    <property type="match status" value="1"/>
</dbReference>
<dbReference type="Gene3D" id="3.30.360.10">
    <property type="entry name" value="Dihydrodipicolinate Reductase, domain 2"/>
    <property type="match status" value="1"/>
</dbReference>
<evidence type="ECO:0000256" key="1">
    <source>
        <dbReference type="ARBA" id="ARBA00023002"/>
    </source>
</evidence>
<protein>
    <submittedName>
        <fullName evidence="4">Putative oxidoreductase</fullName>
    </submittedName>
</protein>
<name>A0A0E9MSK5_9SPHN</name>
<gene>
    <name evidence="4" type="ORF">SCH01S_43_00160</name>
</gene>
<evidence type="ECO:0000259" key="3">
    <source>
        <dbReference type="Pfam" id="PF22725"/>
    </source>
</evidence>
<dbReference type="OrthoDB" id="9815825at2"/>
<accession>A0A0E9MSK5</accession>
<dbReference type="EMBL" id="BBWU01000043">
    <property type="protein sequence ID" value="GAO40115.1"/>
    <property type="molecule type" value="Genomic_DNA"/>
</dbReference>
<dbReference type="Gene3D" id="3.40.50.720">
    <property type="entry name" value="NAD(P)-binding Rossmann-like Domain"/>
    <property type="match status" value="1"/>
</dbReference>
<keyword evidence="5" id="KW-1185">Reference proteome</keyword>
<dbReference type="SUPFAM" id="SSF51735">
    <property type="entry name" value="NAD(P)-binding Rossmann-fold domains"/>
    <property type="match status" value="1"/>
</dbReference>
<dbReference type="InterPro" id="IPR055170">
    <property type="entry name" value="GFO_IDH_MocA-like_dom"/>
</dbReference>
<evidence type="ECO:0000259" key="2">
    <source>
        <dbReference type="Pfam" id="PF01408"/>
    </source>
</evidence>